<evidence type="ECO:0000256" key="6">
    <source>
        <dbReference type="ARBA" id="ARBA00022500"/>
    </source>
</evidence>
<keyword evidence="12" id="KW-0969">Cilium</keyword>
<evidence type="ECO:0000256" key="1">
    <source>
        <dbReference type="ARBA" id="ARBA00002254"/>
    </source>
</evidence>
<evidence type="ECO:0000256" key="9">
    <source>
        <dbReference type="ARBA" id="ARBA00022989"/>
    </source>
</evidence>
<evidence type="ECO:0000256" key="5">
    <source>
        <dbReference type="ARBA" id="ARBA00022475"/>
    </source>
</evidence>
<sequence>MAKNIIIIVLVVLLAAVGGFVALGGKEGVQKLIGSSETSKKEPAPELQIYSIEKVLLTLPEPGQAKVHHAQVDVVLTSFDPKAIETFKKLDPLLRNIIIEVFAEKTFSQLKDTKNFSALQSEVQAALTVALVKYKIEIKLLDVKFSKMVLQ</sequence>
<keyword evidence="6 11" id="KW-0145">Chemotaxis</keyword>
<evidence type="ECO:0000256" key="11">
    <source>
        <dbReference type="RuleBase" id="RU364125"/>
    </source>
</evidence>
<dbReference type="Proteomes" id="UP000078407">
    <property type="component" value="Unassembled WGS sequence"/>
</dbReference>
<proteinExistence type="inferred from homology"/>
<organism evidence="12 13">
    <name type="scientific">Buttiauxella ferragutiae ATCC 51602</name>
    <dbReference type="NCBI Taxonomy" id="1354252"/>
    <lineage>
        <taxon>Bacteria</taxon>
        <taxon>Pseudomonadati</taxon>
        <taxon>Pseudomonadota</taxon>
        <taxon>Gammaproteobacteria</taxon>
        <taxon>Enterobacterales</taxon>
        <taxon>Enterobacteriaceae</taxon>
        <taxon>Buttiauxella</taxon>
    </lineage>
</organism>
<comment type="caution">
    <text evidence="12">The sequence shown here is derived from an EMBL/GenBank/DDBJ whole genome shotgun (WGS) entry which is preliminary data.</text>
</comment>
<comment type="subcellular location">
    <subcellularLocation>
        <location evidence="11">Cell inner membrane</location>
    </subcellularLocation>
    <subcellularLocation>
        <location evidence="2">Cell membrane</location>
        <topology evidence="2">Single-pass membrane protein</topology>
    </subcellularLocation>
</comment>
<protein>
    <recommendedName>
        <fullName evidence="4 11">Flagellar protein FliL</fullName>
    </recommendedName>
</protein>
<dbReference type="Pfam" id="PF03748">
    <property type="entry name" value="FliL"/>
    <property type="match status" value="1"/>
</dbReference>
<evidence type="ECO:0000313" key="12">
    <source>
        <dbReference type="EMBL" id="OAT28115.1"/>
    </source>
</evidence>
<accession>A0ABX2W8W7</accession>
<keyword evidence="11" id="KW-0997">Cell inner membrane</keyword>
<evidence type="ECO:0000256" key="4">
    <source>
        <dbReference type="ARBA" id="ARBA00021812"/>
    </source>
</evidence>
<dbReference type="RefSeq" id="WP_064544185.1">
    <property type="nucleotide sequence ID" value="NZ_LXEQ01000033.1"/>
</dbReference>
<keyword evidence="8 11" id="KW-0283">Flagellar rotation</keyword>
<keyword evidence="12" id="KW-0282">Flagellum</keyword>
<evidence type="ECO:0000256" key="8">
    <source>
        <dbReference type="ARBA" id="ARBA00022779"/>
    </source>
</evidence>
<evidence type="ECO:0000256" key="10">
    <source>
        <dbReference type="ARBA" id="ARBA00023136"/>
    </source>
</evidence>
<keyword evidence="13" id="KW-1185">Reference proteome</keyword>
<keyword evidence="10 11" id="KW-0472">Membrane</keyword>
<dbReference type="PANTHER" id="PTHR35091">
    <property type="entry name" value="FLAGELLAR PROTEIN FLIL"/>
    <property type="match status" value="1"/>
</dbReference>
<keyword evidence="12" id="KW-0966">Cell projection</keyword>
<dbReference type="EMBL" id="LXEQ01000033">
    <property type="protein sequence ID" value="OAT28115.1"/>
    <property type="molecule type" value="Genomic_DNA"/>
</dbReference>
<name>A0ABX2W8W7_9ENTR</name>
<comment type="function">
    <text evidence="1 11">Controls the rotational direction of flagella during chemotaxis.</text>
</comment>
<keyword evidence="9" id="KW-1133">Transmembrane helix</keyword>
<comment type="similarity">
    <text evidence="3 11">Belongs to the FliL family.</text>
</comment>
<evidence type="ECO:0000256" key="3">
    <source>
        <dbReference type="ARBA" id="ARBA00008281"/>
    </source>
</evidence>
<keyword evidence="7" id="KW-0812">Transmembrane</keyword>
<evidence type="ECO:0000313" key="13">
    <source>
        <dbReference type="Proteomes" id="UP000078407"/>
    </source>
</evidence>
<evidence type="ECO:0000256" key="7">
    <source>
        <dbReference type="ARBA" id="ARBA00022692"/>
    </source>
</evidence>
<keyword evidence="5" id="KW-1003">Cell membrane</keyword>
<dbReference type="PANTHER" id="PTHR35091:SF2">
    <property type="entry name" value="FLAGELLAR PROTEIN FLIL"/>
    <property type="match status" value="1"/>
</dbReference>
<reference evidence="12 13" key="1">
    <citation type="submission" date="2016-04" db="EMBL/GenBank/DDBJ databases">
        <title>ATOL: Assembling a taxonomically balanced genome-scale reconstruction of the evolutionary history of the Enterobacteriaceae.</title>
        <authorList>
            <person name="Plunkett G.III."/>
            <person name="Neeno-Eckwall E.C."/>
            <person name="Glasner J.D."/>
            <person name="Perna N.T."/>
        </authorList>
    </citation>
    <scope>NUCLEOTIDE SEQUENCE [LARGE SCALE GENOMIC DNA]</scope>
    <source>
        <strain evidence="12 13">ATCC 51602</strain>
    </source>
</reference>
<dbReference type="InterPro" id="IPR005503">
    <property type="entry name" value="FliL"/>
</dbReference>
<gene>
    <name evidence="12" type="ORF">M976_01954</name>
</gene>
<evidence type="ECO:0000256" key="2">
    <source>
        <dbReference type="ARBA" id="ARBA00004162"/>
    </source>
</evidence>